<keyword evidence="4" id="KW-0238">DNA-binding</keyword>
<dbReference type="InterPro" id="IPR013324">
    <property type="entry name" value="RNA_pol_sigma_r3/r4-like"/>
</dbReference>
<organism evidence="8 9">
    <name type="scientific">Dactylosporangium darangshiense</name>
    <dbReference type="NCBI Taxonomy" id="579108"/>
    <lineage>
        <taxon>Bacteria</taxon>
        <taxon>Bacillati</taxon>
        <taxon>Actinomycetota</taxon>
        <taxon>Actinomycetes</taxon>
        <taxon>Micromonosporales</taxon>
        <taxon>Micromonosporaceae</taxon>
        <taxon>Dactylosporangium</taxon>
    </lineage>
</organism>
<proteinExistence type="inferred from homology"/>
<feature type="domain" description="RNA polymerase sigma factor 70 region 4 type 2" evidence="7">
    <location>
        <begin position="126"/>
        <end position="177"/>
    </location>
</feature>
<evidence type="ECO:0000256" key="5">
    <source>
        <dbReference type="ARBA" id="ARBA00023163"/>
    </source>
</evidence>
<dbReference type="EMBL" id="BAABAT010000048">
    <property type="protein sequence ID" value="GAA4261935.1"/>
    <property type="molecule type" value="Genomic_DNA"/>
</dbReference>
<evidence type="ECO:0000256" key="2">
    <source>
        <dbReference type="ARBA" id="ARBA00023015"/>
    </source>
</evidence>
<dbReference type="InterPro" id="IPR007627">
    <property type="entry name" value="RNA_pol_sigma70_r2"/>
</dbReference>
<keyword evidence="3" id="KW-0731">Sigma factor</keyword>
<comment type="similarity">
    <text evidence="1">Belongs to the sigma-70 factor family. ECF subfamily.</text>
</comment>
<dbReference type="Pfam" id="PF08281">
    <property type="entry name" value="Sigma70_r4_2"/>
    <property type="match status" value="1"/>
</dbReference>
<dbReference type="Pfam" id="PF04542">
    <property type="entry name" value="Sigma70_r2"/>
    <property type="match status" value="1"/>
</dbReference>
<dbReference type="CDD" id="cd06171">
    <property type="entry name" value="Sigma70_r4"/>
    <property type="match status" value="1"/>
</dbReference>
<dbReference type="InterPro" id="IPR013249">
    <property type="entry name" value="RNA_pol_sigma70_r4_t2"/>
</dbReference>
<dbReference type="Proteomes" id="UP001500620">
    <property type="component" value="Unassembled WGS sequence"/>
</dbReference>
<feature type="domain" description="RNA polymerase sigma-70 region 2" evidence="6">
    <location>
        <begin position="37"/>
        <end position="102"/>
    </location>
</feature>
<dbReference type="Gene3D" id="1.10.1740.10">
    <property type="match status" value="1"/>
</dbReference>
<comment type="caution">
    <text evidence="8">The sequence shown here is derived from an EMBL/GenBank/DDBJ whole genome shotgun (WGS) entry which is preliminary data.</text>
</comment>
<evidence type="ECO:0000256" key="4">
    <source>
        <dbReference type="ARBA" id="ARBA00023125"/>
    </source>
</evidence>
<dbReference type="Gene3D" id="1.10.10.10">
    <property type="entry name" value="Winged helix-like DNA-binding domain superfamily/Winged helix DNA-binding domain"/>
    <property type="match status" value="1"/>
</dbReference>
<evidence type="ECO:0000313" key="9">
    <source>
        <dbReference type="Proteomes" id="UP001500620"/>
    </source>
</evidence>
<name>A0ABP8DQN2_9ACTN</name>
<accession>A0ABP8DQN2</accession>
<gene>
    <name evidence="8" type="ORF">GCM10022255_096650</name>
</gene>
<dbReference type="SUPFAM" id="SSF88946">
    <property type="entry name" value="Sigma2 domain of RNA polymerase sigma factors"/>
    <property type="match status" value="1"/>
</dbReference>
<protein>
    <submittedName>
        <fullName evidence="8">SigE family RNA polymerase sigma factor</fullName>
    </submittedName>
</protein>
<keyword evidence="5" id="KW-0804">Transcription</keyword>
<dbReference type="InterPro" id="IPR036388">
    <property type="entry name" value="WH-like_DNA-bd_sf"/>
</dbReference>
<dbReference type="NCBIfam" id="TIGR02937">
    <property type="entry name" value="sigma70-ECF"/>
    <property type="match status" value="1"/>
</dbReference>
<dbReference type="InterPro" id="IPR014284">
    <property type="entry name" value="RNA_pol_sigma-70_dom"/>
</dbReference>
<evidence type="ECO:0000256" key="1">
    <source>
        <dbReference type="ARBA" id="ARBA00010641"/>
    </source>
</evidence>
<keyword evidence="2" id="KW-0805">Transcription regulation</keyword>
<sequence>MASASVLNLGRRRAGADRAAFAGAGQMADAAQFTLFFRQEFPRVVRTVFLITADHGRAEEVAQDAFMQLLHRWDAVSGYEQPEAWVRRVAIRMAARLARREQMRRVLEGRFRADLTAPPPDEPGDAVHRAVQGLPSRQRAAVVLFYFEDRPIAEIAEILGCTAATARVHLHKARQRLAGVLQEEVDDAV</sequence>
<evidence type="ECO:0000259" key="6">
    <source>
        <dbReference type="Pfam" id="PF04542"/>
    </source>
</evidence>
<dbReference type="SUPFAM" id="SSF88659">
    <property type="entry name" value="Sigma3 and sigma4 domains of RNA polymerase sigma factors"/>
    <property type="match status" value="1"/>
</dbReference>
<reference evidence="9" key="1">
    <citation type="journal article" date="2019" name="Int. J. Syst. Evol. Microbiol.">
        <title>The Global Catalogue of Microorganisms (GCM) 10K type strain sequencing project: providing services to taxonomists for standard genome sequencing and annotation.</title>
        <authorList>
            <consortium name="The Broad Institute Genomics Platform"/>
            <consortium name="The Broad Institute Genome Sequencing Center for Infectious Disease"/>
            <person name="Wu L."/>
            <person name="Ma J."/>
        </authorList>
    </citation>
    <scope>NUCLEOTIDE SEQUENCE [LARGE SCALE GENOMIC DNA]</scope>
    <source>
        <strain evidence="9">JCM 17441</strain>
    </source>
</reference>
<dbReference type="InterPro" id="IPR013325">
    <property type="entry name" value="RNA_pol_sigma_r2"/>
</dbReference>
<evidence type="ECO:0000259" key="7">
    <source>
        <dbReference type="Pfam" id="PF08281"/>
    </source>
</evidence>
<dbReference type="PANTHER" id="PTHR43133:SF50">
    <property type="entry name" value="ECF RNA POLYMERASE SIGMA FACTOR SIGM"/>
    <property type="match status" value="1"/>
</dbReference>
<evidence type="ECO:0000313" key="8">
    <source>
        <dbReference type="EMBL" id="GAA4261935.1"/>
    </source>
</evidence>
<dbReference type="InterPro" id="IPR039425">
    <property type="entry name" value="RNA_pol_sigma-70-like"/>
</dbReference>
<evidence type="ECO:0000256" key="3">
    <source>
        <dbReference type="ARBA" id="ARBA00023082"/>
    </source>
</evidence>
<keyword evidence="9" id="KW-1185">Reference proteome</keyword>
<dbReference type="PANTHER" id="PTHR43133">
    <property type="entry name" value="RNA POLYMERASE ECF-TYPE SIGMA FACTO"/>
    <property type="match status" value="1"/>
</dbReference>